<dbReference type="Gene3D" id="1.20.1440.110">
    <property type="entry name" value="acylaminoacyl peptidase"/>
    <property type="match status" value="1"/>
</dbReference>
<dbReference type="SUPFAM" id="SSF53474">
    <property type="entry name" value="alpha/beta-Hydrolases"/>
    <property type="match status" value="1"/>
</dbReference>
<dbReference type="PANTHER" id="PTHR22946">
    <property type="entry name" value="DIENELACTONE HYDROLASE DOMAIN-CONTAINING PROTEIN-RELATED"/>
    <property type="match status" value="1"/>
</dbReference>
<evidence type="ECO:0000313" key="5">
    <source>
        <dbReference type="Proteomes" id="UP000653565"/>
    </source>
</evidence>
<keyword evidence="1" id="KW-0378">Hydrolase</keyword>
<feature type="domain" description="AB hydrolase-1" evidence="3">
    <location>
        <begin position="193"/>
        <end position="415"/>
    </location>
</feature>
<comment type="caution">
    <text evidence="4">The sequence shown here is derived from an EMBL/GenBank/DDBJ whole genome shotgun (WGS) entry which is preliminary data.</text>
</comment>
<dbReference type="Pfam" id="PF12697">
    <property type="entry name" value="Abhydrolase_6"/>
    <property type="match status" value="1"/>
</dbReference>
<dbReference type="InterPro" id="IPR050261">
    <property type="entry name" value="FrsA_esterase"/>
</dbReference>
<evidence type="ECO:0000256" key="1">
    <source>
        <dbReference type="ARBA" id="ARBA00022801"/>
    </source>
</evidence>
<dbReference type="InterPro" id="IPR000073">
    <property type="entry name" value="AB_hydrolase_1"/>
</dbReference>
<evidence type="ECO:0000256" key="2">
    <source>
        <dbReference type="ARBA" id="ARBA00038115"/>
    </source>
</evidence>
<keyword evidence="5" id="KW-1185">Reference proteome</keyword>
<name>A0A8H4EF86_9EURO</name>
<dbReference type="OrthoDB" id="249703at2759"/>
<dbReference type="PANTHER" id="PTHR22946:SF13">
    <property type="entry name" value="ALPHA_BETA HYDROLASE PSOB"/>
    <property type="match status" value="1"/>
</dbReference>
<accession>A0A8H4EF86</accession>
<gene>
    <name evidence="4" type="ORF">CNMCM6805_002740</name>
</gene>
<dbReference type="EMBL" id="JAAAPX010000170">
    <property type="protein sequence ID" value="KAF4227745.1"/>
    <property type="molecule type" value="Genomic_DNA"/>
</dbReference>
<dbReference type="Proteomes" id="UP000653565">
    <property type="component" value="Unassembled WGS sequence"/>
</dbReference>
<reference evidence="4" key="2">
    <citation type="submission" date="2020-04" db="EMBL/GenBank/DDBJ databases">
        <authorList>
            <person name="Santos R.A.C."/>
            <person name="Steenwyk J.L."/>
            <person name="Rivero-Menendez O."/>
            <person name="Mead M.E."/>
            <person name="Silva L.P."/>
            <person name="Bastos R.W."/>
            <person name="Alastruey-Izquierdo A."/>
            <person name="Goldman G.H."/>
            <person name="Rokas A."/>
        </authorList>
    </citation>
    <scope>NUCLEOTIDE SEQUENCE</scope>
    <source>
        <strain evidence="4">CNM-CM6805</strain>
    </source>
</reference>
<dbReference type="InterPro" id="IPR029058">
    <property type="entry name" value="AB_hydrolase_fold"/>
</dbReference>
<dbReference type="GO" id="GO:0016787">
    <property type="term" value="F:hydrolase activity"/>
    <property type="evidence" value="ECO:0007669"/>
    <property type="project" value="UniProtKB-KW"/>
</dbReference>
<protein>
    <recommendedName>
        <fullName evidence="3">AB hydrolase-1 domain-containing protein</fullName>
    </recommendedName>
</protein>
<evidence type="ECO:0000313" key="4">
    <source>
        <dbReference type="EMBL" id="KAF4227745.1"/>
    </source>
</evidence>
<evidence type="ECO:0000259" key="3">
    <source>
        <dbReference type="Pfam" id="PF12697"/>
    </source>
</evidence>
<comment type="similarity">
    <text evidence="2">Belongs to the AB hydrolase superfamily. FUS2 hydrolase family.</text>
</comment>
<proteinExistence type="inferred from homology"/>
<reference evidence="4" key="1">
    <citation type="journal article" date="2020" name="bioRxiv">
        <title>Genomic and phenotypic heterogeneity of clinical isolates of the human pathogens Aspergillus fumigatus, Aspergillus lentulus and Aspergillus fumigatiaffinis.</title>
        <authorList>
            <person name="dos Santos R.A.C."/>
            <person name="Steenwyk J.L."/>
            <person name="Rivero-Menendez O."/>
            <person name="Mead M.E."/>
            <person name="Silva L.P."/>
            <person name="Bastos R.W."/>
            <person name="Alastruey-Izquierdo A."/>
            <person name="Goldman G.H."/>
            <person name="Rokas A."/>
        </authorList>
    </citation>
    <scope>NUCLEOTIDE SEQUENCE</scope>
    <source>
        <strain evidence="4">CNM-CM6805</strain>
    </source>
</reference>
<sequence length="462" mass="52173">MVEEAKSTEALPYIRWISTSSLSSGLHQDINCWLYFLATMGWFFKSEFFDFEFLRVIGTAPVQGAEIGECLEAVSRIKDGNIDSWYDVWTDLAGRAKTLGEEALQANDREAARWAFFRSSNYWRASEFFLHCTPSDPRLVRVFEQSVSCFKKAISLLDGPTMVLEIPYEDIHLPGYLFLPPTHKRLSGGTPLIIHTGGFDSIGEELYFYVASRATERGYAVLLFDGPGQGAVLRHHDKPFRPDWEIVISRVLDYVIDTLLPGPAAPYNIDPNAIAILGASMGGYLALRGAADSRIRACISCDGFYDMFDITRTRMPSWFINGWISSWISDAVFNWVVGCLSRQSFQLAWEFGHSMWVYGVATPADVMRRMQTFTLRLPDSKEFLRKIGGAVLVTGAKDTMYFAPEMNAERIFAKLQHLPESKKKLWVAEGVGQGGLQAKIGAIGIKQQRMFAWLDEQLQIRR</sequence>
<dbReference type="Gene3D" id="3.40.50.1820">
    <property type="entry name" value="alpha/beta hydrolase"/>
    <property type="match status" value="1"/>
</dbReference>
<organism evidence="4 5">
    <name type="scientific">Aspergillus fumigatiaffinis</name>
    <dbReference type="NCBI Taxonomy" id="340414"/>
    <lineage>
        <taxon>Eukaryota</taxon>
        <taxon>Fungi</taxon>
        <taxon>Dikarya</taxon>
        <taxon>Ascomycota</taxon>
        <taxon>Pezizomycotina</taxon>
        <taxon>Eurotiomycetes</taxon>
        <taxon>Eurotiomycetidae</taxon>
        <taxon>Eurotiales</taxon>
        <taxon>Aspergillaceae</taxon>
        <taxon>Aspergillus</taxon>
        <taxon>Aspergillus subgen. Fumigati</taxon>
    </lineage>
</organism>
<dbReference type="AlphaFoldDB" id="A0A8H4EF86"/>